<proteinExistence type="predicted"/>
<keyword evidence="1" id="KW-0548">Nucleotidyltransferase</keyword>
<dbReference type="EMBL" id="PKPP01011801">
    <property type="protein sequence ID" value="PWA43490.1"/>
    <property type="molecule type" value="Genomic_DNA"/>
</dbReference>
<dbReference type="Proteomes" id="UP000245207">
    <property type="component" value="Unassembled WGS sequence"/>
</dbReference>
<name>A0A2U1L3E1_ARTAN</name>
<reference evidence="1 2" key="1">
    <citation type="journal article" date="2018" name="Mol. Plant">
        <title>The genome of Artemisia annua provides insight into the evolution of Asteraceae family and artemisinin biosynthesis.</title>
        <authorList>
            <person name="Shen Q."/>
            <person name="Zhang L."/>
            <person name="Liao Z."/>
            <person name="Wang S."/>
            <person name="Yan T."/>
            <person name="Shi P."/>
            <person name="Liu M."/>
            <person name="Fu X."/>
            <person name="Pan Q."/>
            <person name="Wang Y."/>
            <person name="Lv Z."/>
            <person name="Lu X."/>
            <person name="Zhang F."/>
            <person name="Jiang W."/>
            <person name="Ma Y."/>
            <person name="Chen M."/>
            <person name="Hao X."/>
            <person name="Li L."/>
            <person name="Tang Y."/>
            <person name="Lv G."/>
            <person name="Zhou Y."/>
            <person name="Sun X."/>
            <person name="Brodelius P.E."/>
            <person name="Rose J.K.C."/>
            <person name="Tang K."/>
        </authorList>
    </citation>
    <scope>NUCLEOTIDE SEQUENCE [LARGE SCALE GENOMIC DNA]</scope>
    <source>
        <strain evidence="2">cv. Huhao1</strain>
        <tissue evidence="1">Leaf</tissue>
    </source>
</reference>
<comment type="caution">
    <text evidence="1">The sequence shown here is derived from an EMBL/GenBank/DDBJ whole genome shotgun (WGS) entry which is preliminary data.</text>
</comment>
<evidence type="ECO:0000313" key="1">
    <source>
        <dbReference type="EMBL" id="PWA43490.1"/>
    </source>
</evidence>
<sequence>MAFYIVLQIVEDCPELATNGNVLGILARMPNISGREHYTTMWGVTKQTNEVSALARKLVCEPSSFPFTYLGLPVGASMSRSIHWQPIIDRFRDKLSSWKAKNVSYEGHLTLVKSVLGSGGDSRKISWIAWDKVLSSSEFGIDGKLGVVSDGGSRGAWERLFEYLGFDSKMVRVDVIPLDGALNVLDMADDGDLNLEERTSSFFDVVVLCAIGWI</sequence>
<gene>
    <name evidence="1" type="ORF">CTI12_AA535230</name>
</gene>
<dbReference type="AlphaFoldDB" id="A0A2U1L3E1"/>
<dbReference type="GO" id="GO:0003964">
    <property type="term" value="F:RNA-directed DNA polymerase activity"/>
    <property type="evidence" value="ECO:0007669"/>
    <property type="project" value="UniProtKB-KW"/>
</dbReference>
<keyword evidence="1" id="KW-0808">Transferase</keyword>
<protein>
    <submittedName>
        <fullName evidence="1">RNA-directed DNA polymerase, eukaryota, Reverse transcriptase zinc-binding domain protein</fullName>
    </submittedName>
</protein>
<dbReference type="PANTHER" id="PTHR33116">
    <property type="entry name" value="REVERSE TRANSCRIPTASE ZINC-BINDING DOMAIN-CONTAINING PROTEIN-RELATED-RELATED"/>
    <property type="match status" value="1"/>
</dbReference>
<dbReference type="PANTHER" id="PTHR33116:SF78">
    <property type="entry name" value="OS12G0587133 PROTEIN"/>
    <property type="match status" value="1"/>
</dbReference>
<keyword evidence="1" id="KW-0695">RNA-directed DNA polymerase</keyword>
<accession>A0A2U1L3E1</accession>
<dbReference type="OrthoDB" id="1932527at2759"/>
<organism evidence="1 2">
    <name type="scientific">Artemisia annua</name>
    <name type="common">Sweet wormwood</name>
    <dbReference type="NCBI Taxonomy" id="35608"/>
    <lineage>
        <taxon>Eukaryota</taxon>
        <taxon>Viridiplantae</taxon>
        <taxon>Streptophyta</taxon>
        <taxon>Embryophyta</taxon>
        <taxon>Tracheophyta</taxon>
        <taxon>Spermatophyta</taxon>
        <taxon>Magnoliopsida</taxon>
        <taxon>eudicotyledons</taxon>
        <taxon>Gunneridae</taxon>
        <taxon>Pentapetalae</taxon>
        <taxon>asterids</taxon>
        <taxon>campanulids</taxon>
        <taxon>Asterales</taxon>
        <taxon>Asteraceae</taxon>
        <taxon>Asteroideae</taxon>
        <taxon>Anthemideae</taxon>
        <taxon>Artemisiinae</taxon>
        <taxon>Artemisia</taxon>
    </lineage>
</organism>
<keyword evidence="2" id="KW-1185">Reference proteome</keyword>
<evidence type="ECO:0000313" key="2">
    <source>
        <dbReference type="Proteomes" id="UP000245207"/>
    </source>
</evidence>